<sequence>MKRLEKLAKSAASSLLQCENVRVISHNDADGITSAGLICTALRRANIPFHATLVSRLDSSLVSTLEPPVVFCDMGSGKPDLISDIEGEVFVFDHHTPVGTPNCVHVNPHLAGVDGAFELSASGTVYAVVREMGDNVDLAGLALVGALGDRQMMIGANRTILEEAANFGIVEVRPGLKMDDGPLKTVLASALDPLLDFSGDPEKTRAFLEEVGVAGDLPKLGGKELSRLSTALVLKVLIQGSFAADSVVGETIRLKREIVENAFELMWILNSCGKMEETGLALTLCMRDKTFLSECRKIDQDYKAKTLSEVHLAQERLQETENVRYVLLEDMDAAGVVSGLLVRYLYADKPMILMNRSEGIVKVSARGNRLLVFNGLDLSVALREGAEKVGGNGGGHSVASGASIPIGTEEEFIKHVDQVVGRQLSEGHKG</sequence>
<dbReference type="AlphaFoldDB" id="A0A124G3G5"/>
<name>A0A124G3G5_9EURY</name>
<dbReference type="GO" id="GO:0004527">
    <property type="term" value="F:exonuclease activity"/>
    <property type="evidence" value="ECO:0007669"/>
    <property type="project" value="UniProtKB-KW"/>
</dbReference>
<dbReference type="InterPro" id="IPR001667">
    <property type="entry name" value="DDH_dom"/>
</dbReference>
<dbReference type="Gene3D" id="3.90.1640.30">
    <property type="match status" value="1"/>
</dbReference>
<dbReference type="Pfam" id="PF02272">
    <property type="entry name" value="DHHA1"/>
    <property type="match status" value="1"/>
</dbReference>
<dbReference type="PATRIC" id="fig|301375.6.peg.2120"/>
<evidence type="ECO:0000259" key="2">
    <source>
        <dbReference type="Pfam" id="PF02272"/>
    </source>
</evidence>
<dbReference type="InterPro" id="IPR038763">
    <property type="entry name" value="DHH_sf"/>
</dbReference>
<feature type="domain" description="DDH" evidence="1">
    <location>
        <begin position="21"/>
        <end position="145"/>
    </location>
</feature>
<proteinExistence type="predicted"/>
<dbReference type="SUPFAM" id="SSF64182">
    <property type="entry name" value="DHH phosphoesterases"/>
    <property type="match status" value="1"/>
</dbReference>
<dbReference type="Gene3D" id="3.10.310.30">
    <property type="match status" value="1"/>
</dbReference>
<dbReference type="PANTHER" id="PTHR30255">
    <property type="entry name" value="SINGLE-STRANDED-DNA-SPECIFIC EXONUCLEASE RECJ"/>
    <property type="match status" value="1"/>
</dbReference>
<evidence type="ECO:0000259" key="1">
    <source>
        <dbReference type="Pfam" id="PF01368"/>
    </source>
</evidence>
<dbReference type="Pfam" id="PF01368">
    <property type="entry name" value="DHH"/>
    <property type="match status" value="1"/>
</dbReference>
<dbReference type="GO" id="GO:0003676">
    <property type="term" value="F:nucleic acid binding"/>
    <property type="evidence" value="ECO:0007669"/>
    <property type="project" value="InterPro"/>
</dbReference>
<feature type="domain" description="DHHA1" evidence="2">
    <location>
        <begin position="349"/>
        <end position="420"/>
    </location>
</feature>
<reference evidence="4" key="1">
    <citation type="journal article" date="2015" name="MBio">
        <title>Genome-Resolved Metagenomic Analysis Reveals Roles for Candidate Phyla and Other Microbial Community Members in Biogeochemical Transformations in Oil Reservoirs.</title>
        <authorList>
            <person name="Hu P."/>
            <person name="Tom L."/>
            <person name="Singh A."/>
            <person name="Thomas B.C."/>
            <person name="Baker B.J."/>
            <person name="Piceno Y.M."/>
            <person name="Andersen G.L."/>
            <person name="Banfield J.F."/>
        </authorList>
    </citation>
    <scope>NUCLEOTIDE SEQUENCE [LARGE SCALE GENOMIC DNA]</scope>
</reference>
<dbReference type="EMBL" id="LGHB01000007">
    <property type="protein sequence ID" value="KUK96862.1"/>
    <property type="molecule type" value="Genomic_DNA"/>
</dbReference>
<gene>
    <name evidence="3" type="ORF">XE07_0813</name>
</gene>
<accession>A0A124G3G5</accession>
<organism evidence="3 4">
    <name type="scientific">Methanothrix harundinacea</name>
    <dbReference type="NCBI Taxonomy" id="301375"/>
    <lineage>
        <taxon>Archaea</taxon>
        <taxon>Methanobacteriati</taxon>
        <taxon>Methanobacteriota</taxon>
        <taxon>Stenosarchaea group</taxon>
        <taxon>Methanomicrobia</taxon>
        <taxon>Methanotrichales</taxon>
        <taxon>Methanotrichaceae</taxon>
        <taxon>Methanothrix</taxon>
    </lineage>
</organism>
<dbReference type="PANTHER" id="PTHR30255:SF2">
    <property type="entry name" value="SINGLE-STRANDED-DNA-SPECIFIC EXONUCLEASE RECJ"/>
    <property type="match status" value="1"/>
</dbReference>
<dbReference type="Proteomes" id="UP000053961">
    <property type="component" value="Unassembled WGS sequence"/>
</dbReference>
<evidence type="ECO:0000313" key="4">
    <source>
        <dbReference type="Proteomes" id="UP000053961"/>
    </source>
</evidence>
<dbReference type="InterPro" id="IPR003156">
    <property type="entry name" value="DHHA1_dom"/>
</dbReference>
<dbReference type="InterPro" id="IPR051673">
    <property type="entry name" value="SSDNA_exonuclease_RecJ"/>
</dbReference>
<comment type="caution">
    <text evidence="3">The sequence shown here is derived from an EMBL/GenBank/DDBJ whole genome shotgun (WGS) entry which is preliminary data.</text>
</comment>
<protein>
    <submittedName>
        <fullName evidence="3">Phosphoesterase, RecJ domain protein</fullName>
    </submittedName>
</protein>
<evidence type="ECO:0000313" key="3">
    <source>
        <dbReference type="EMBL" id="KUK96862.1"/>
    </source>
</evidence>